<dbReference type="Pfam" id="PF05699">
    <property type="entry name" value="Dimer_Tnp_hAT"/>
    <property type="match status" value="1"/>
</dbReference>
<dbReference type="SMART" id="SM00980">
    <property type="entry name" value="THAP"/>
    <property type="match status" value="1"/>
</dbReference>
<reference evidence="8 9" key="1">
    <citation type="submission" date="2018-07" db="EMBL/GenBank/DDBJ databases">
        <title>A high quality draft genome assembly of the barn swallow (H. rustica rustica).</title>
        <authorList>
            <person name="Formenti G."/>
            <person name="Chiara M."/>
            <person name="Poveda L."/>
            <person name="Francoijs K.-J."/>
            <person name="Bonisoli-Alquati A."/>
            <person name="Canova L."/>
            <person name="Gianfranceschi L."/>
            <person name="Horner D.S."/>
            <person name="Saino N."/>
        </authorList>
    </citation>
    <scope>NUCLEOTIDE SEQUENCE [LARGE SCALE GENOMIC DNA]</scope>
    <source>
        <strain evidence="8">Chelidonia</strain>
        <tissue evidence="8">Blood</tissue>
    </source>
</reference>
<evidence type="ECO:0000313" key="8">
    <source>
        <dbReference type="EMBL" id="RMC12022.1"/>
    </source>
</evidence>
<dbReference type="Pfam" id="PF14291">
    <property type="entry name" value="DUF4371"/>
    <property type="match status" value="1"/>
</dbReference>
<dbReference type="STRING" id="333673.A0A3M0KFS4"/>
<keyword evidence="1" id="KW-0479">Metal-binding</keyword>
<dbReference type="EMBL" id="QRBI01000107">
    <property type="protein sequence ID" value="RMC12022.1"/>
    <property type="molecule type" value="Genomic_DNA"/>
</dbReference>
<dbReference type="GO" id="GO:0008270">
    <property type="term" value="F:zinc ion binding"/>
    <property type="evidence" value="ECO:0007669"/>
    <property type="project" value="UniProtKB-KW"/>
</dbReference>
<evidence type="ECO:0000313" key="9">
    <source>
        <dbReference type="Proteomes" id="UP000269221"/>
    </source>
</evidence>
<dbReference type="InterPro" id="IPR052958">
    <property type="entry name" value="IFN-induced_PKR_regulator"/>
</dbReference>
<organism evidence="8 9">
    <name type="scientific">Hirundo rustica rustica</name>
    <dbReference type="NCBI Taxonomy" id="333673"/>
    <lineage>
        <taxon>Eukaryota</taxon>
        <taxon>Metazoa</taxon>
        <taxon>Chordata</taxon>
        <taxon>Craniata</taxon>
        <taxon>Vertebrata</taxon>
        <taxon>Euteleostomi</taxon>
        <taxon>Archelosauria</taxon>
        <taxon>Archosauria</taxon>
        <taxon>Dinosauria</taxon>
        <taxon>Saurischia</taxon>
        <taxon>Theropoda</taxon>
        <taxon>Coelurosauria</taxon>
        <taxon>Aves</taxon>
        <taxon>Neognathae</taxon>
        <taxon>Neoaves</taxon>
        <taxon>Telluraves</taxon>
        <taxon>Australaves</taxon>
        <taxon>Passeriformes</taxon>
        <taxon>Sylvioidea</taxon>
        <taxon>Hirundinidae</taxon>
        <taxon>Hirundo</taxon>
    </lineage>
</organism>
<feature type="compositionally biased region" description="Low complexity" evidence="6">
    <location>
        <begin position="130"/>
        <end position="139"/>
    </location>
</feature>
<dbReference type="OrthoDB" id="7683421at2759"/>
<name>A0A3M0KFS4_HIRRU</name>
<evidence type="ECO:0000256" key="3">
    <source>
        <dbReference type="ARBA" id="ARBA00022833"/>
    </source>
</evidence>
<dbReference type="Pfam" id="PF05485">
    <property type="entry name" value="THAP"/>
    <property type="match status" value="1"/>
</dbReference>
<sequence length="983" mass="111632">MPNFCAAPNCTRKSTQSDLAFFRFPRDPARCQRWVENCRRADLEDKTPDQLNKHYRLCAKHFETSMICRSSPYRTVLRDNAVPTIFDLTSHLNNPHSRHRKRIKELSEDEIRTLKQQKIDEAFERKQATQELNENNEQNTVSEEGGEEQEERAVPLTLEERENKDYLKSLFEILILMGKQNIPLDCHNVKELPEGIFTSDNFQALLEYRINGGDEVLRKRFEMTAVNLEYCSKTQQKQMLEICENCVREETLREVRDSHFFSIVTDEVVDIAGEEHLPVLVRFVDDSHNLREEFIGFLPYEADPEILAVKFHATITEKWGLNMEYCRGQAYIVSSGFASKMKVVATRLLEKYPQAVYTLCSSCALNVWLAKSVPVVGVSIALGTIEEVCCLFNQSPQLLVELDNTISALFQDNDEKGNELKKICRSQWTGRHDTFEVLVDLLQALVLCLDAVSSDLSVRWNNFIVGRAFVLSSALTDFDFIVTIVIMKNVLSFTRAFGRNLQGQTSDVFFAAGSLTAVLHSLNEVMENIEVYHEFWFEEATNLATKLDVQIKLPGKFRRAQQGDFDPDMTSENYYKEILSVPTVEHIIQELKDIFSEQHLKALKCLSLVPSVMGQLKFNTSEEHHADMFKNDLPNPDTLSAELHCWRIKWKHRGKDIELPATIYEALHLPDIKFFPNVYALLKVLCLLPVMKVENEKYGMGRKRLKAYLKNTLTGQRSSNLALLNINFDIKHDLDLMVDTYIKLYPDKLEFQDCIPSNNSKSCLQLWGPTSEGSGADGASPEEAKLTKLNTTGKITSICLGSIIRHYFGLNLTCWPRDKIGLAFTDEAVASMFFQIAPEGVNSSGKSASSHEPGRCTCREDNLNPVFHMSSILGLKILWDTKSISTLECRICSCNGCSSTQLRVCLPVVKLRQTDPLLLLAVRMAIMKCYMHRLCIGIKDGGNYYSRNLTTLDTSGWSALNLPPASLMPDSGTTSAFAISSWL</sequence>
<proteinExistence type="predicted"/>
<dbReference type="PANTHER" id="PTHR46289:SF16">
    <property type="entry name" value="52 KDA REPRESSOR OF THE INHIBITOR OF THE PROTEIN KINASE"/>
    <property type="match status" value="1"/>
</dbReference>
<evidence type="ECO:0000256" key="2">
    <source>
        <dbReference type="ARBA" id="ARBA00022771"/>
    </source>
</evidence>
<comment type="caution">
    <text evidence="8">The sequence shown here is derived from an EMBL/GenBank/DDBJ whole genome shotgun (WGS) entry which is preliminary data.</text>
</comment>
<feature type="domain" description="THAP-type" evidence="7">
    <location>
        <begin position="1"/>
        <end position="86"/>
    </location>
</feature>
<dbReference type="SMART" id="SM00692">
    <property type="entry name" value="DM3"/>
    <property type="match status" value="1"/>
</dbReference>
<protein>
    <recommendedName>
        <fullName evidence="7">THAP-type domain-containing protein</fullName>
    </recommendedName>
</protein>
<keyword evidence="3" id="KW-0862">Zinc</keyword>
<evidence type="ECO:0000256" key="1">
    <source>
        <dbReference type="ARBA" id="ARBA00022723"/>
    </source>
</evidence>
<gene>
    <name evidence="8" type="ORF">DUI87_11155</name>
</gene>
<evidence type="ECO:0000256" key="6">
    <source>
        <dbReference type="SAM" id="MobiDB-lite"/>
    </source>
</evidence>
<accession>A0A3M0KFS4</accession>
<dbReference type="AlphaFoldDB" id="A0A3M0KFS4"/>
<dbReference type="GO" id="GO:0003677">
    <property type="term" value="F:DNA binding"/>
    <property type="evidence" value="ECO:0007669"/>
    <property type="project" value="UniProtKB-UniRule"/>
</dbReference>
<dbReference type="InterPro" id="IPR008906">
    <property type="entry name" value="HATC_C_dom"/>
</dbReference>
<dbReference type="PROSITE" id="PS50950">
    <property type="entry name" value="ZF_THAP"/>
    <property type="match status" value="1"/>
</dbReference>
<evidence type="ECO:0000256" key="5">
    <source>
        <dbReference type="PROSITE-ProRule" id="PRU00309"/>
    </source>
</evidence>
<keyword evidence="4 5" id="KW-0238">DNA-binding</keyword>
<keyword evidence="2 5" id="KW-0863">Zinc-finger</keyword>
<evidence type="ECO:0000256" key="4">
    <source>
        <dbReference type="ARBA" id="ARBA00023125"/>
    </source>
</evidence>
<keyword evidence="9" id="KW-1185">Reference proteome</keyword>
<feature type="region of interest" description="Disordered" evidence="6">
    <location>
        <begin position="129"/>
        <end position="153"/>
    </location>
</feature>
<dbReference type="SUPFAM" id="SSF57716">
    <property type="entry name" value="Glucocorticoid receptor-like (DNA-binding domain)"/>
    <property type="match status" value="1"/>
</dbReference>
<dbReference type="InterPro" id="IPR006612">
    <property type="entry name" value="THAP_Znf"/>
</dbReference>
<evidence type="ECO:0000259" key="7">
    <source>
        <dbReference type="PROSITE" id="PS50950"/>
    </source>
</evidence>
<dbReference type="GO" id="GO:0046983">
    <property type="term" value="F:protein dimerization activity"/>
    <property type="evidence" value="ECO:0007669"/>
    <property type="project" value="InterPro"/>
</dbReference>
<dbReference type="PANTHER" id="PTHR46289">
    <property type="entry name" value="52 KDA REPRESSOR OF THE INHIBITOR OF THE PROTEIN KINASE-LIKE PROTEIN-RELATED"/>
    <property type="match status" value="1"/>
</dbReference>
<dbReference type="InterPro" id="IPR025398">
    <property type="entry name" value="DUF4371"/>
</dbReference>
<dbReference type="Proteomes" id="UP000269221">
    <property type="component" value="Unassembled WGS sequence"/>
</dbReference>